<dbReference type="PANTHER" id="PTHR22683">
    <property type="entry name" value="SPORULATION PROTEIN RELATED"/>
    <property type="match status" value="1"/>
</dbReference>
<keyword evidence="10 16" id="KW-1133">Transmembrane helix</keyword>
<comment type="subcellular location">
    <subcellularLocation>
        <location evidence="1">Cell membrane</location>
        <topology evidence="1">Multi-pass membrane protein</topology>
    </subcellularLocation>
</comment>
<dbReference type="Gene3D" id="3.40.50.300">
    <property type="entry name" value="P-loop containing nucleotide triphosphate hydrolases"/>
    <property type="match status" value="1"/>
</dbReference>
<accession>A0ABT3P5Q0</accession>
<dbReference type="Gene3D" id="1.10.10.10">
    <property type="entry name" value="Winged helix-like DNA-binding domain superfamily/Winged helix DNA-binding domain"/>
    <property type="match status" value="1"/>
</dbReference>
<feature type="binding site" evidence="14">
    <location>
        <begin position="473"/>
        <end position="480"/>
    </location>
    <ligand>
        <name>ATP</name>
        <dbReference type="ChEBI" id="CHEBI:30616"/>
    </ligand>
</feature>
<protein>
    <recommendedName>
        <fullName evidence="3">DNA translocase FtsK</fullName>
    </recommendedName>
</protein>
<evidence type="ECO:0000256" key="2">
    <source>
        <dbReference type="ARBA" id="ARBA00006474"/>
    </source>
</evidence>
<feature type="domain" description="FtsK" evidence="17">
    <location>
        <begin position="456"/>
        <end position="669"/>
    </location>
</feature>
<feature type="region of interest" description="Disordered" evidence="15">
    <location>
        <begin position="257"/>
        <end position="326"/>
    </location>
</feature>
<evidence type="ECO:0000256" key="5">
    <source>
        <dbReference type="ARBA" id="ARBA00022618"/>
    </source>
</evidence>
<evidence type="ECO:0000256" key="4">
    <source>
        <dbReference type="ARBA" id="ARBA00022475"/>
    </source>
</evidence>
<keyword evidence="5" id="KW-0132">Cell division</keyword>
<keyword evidence="9 14" id="KW-0067">ATP-binding</keyword>
<dbReference type="EMBL" id="JAPFRD010000009">
    <property type="protein sequence ID" value="MCW8108096.1"/>
    <property type="molecule type" value="Genomic_DNA"/>
</dbReference>
<proteinExistence type="inferred from homology"/>
<evidence type="ECO:0000259" key="17">
    <source>
        <dbReference type="PROSITE" id="PS50901"/>
    </source>
</evidence>
<dbReference type="Pfam" id="PF01580">
    <property type="entry name" value="FtsK_SpoIIIE"/>
    <property type="match status" value="1"/>
</dbReference>
<dbReference type="Pfam" id="PF17854">
    <property type="entry name" value="FtsK_alpha"/>
    <property type="match status" value="1"/>
</dbReference>
<dbReference type="InterPro" id="IPR036388">
    <property type="entry name" value="WH-like_DNA-bd_sf"/>
</dbReference>
<reference evidence="18" key="1">
    <citation type="submission" date="2022-11" db="EMBL/GenBank/DDBJ databases">
        <title>Alteromonas sp. nov., isolated from sea water of the Qingdao.</title>
        <authorList>
            <person name="Wang Q."/>
        </authorList>
    </citation>
    <scope>NUCLEOTIDE SEQUENCE</scope>
    <source>
        <strain evidence="18">ASW11-7</strain>
    </source>
</reference>
<keyword evidence="7 14" id="KW-0547">Nucleotide-binding</keyword>
<dbReference type="InterPro" id="IPR002543">
    <property type="entry name" value="FtsK_dom"/>
</dbReference>
<evidence type="ECO:0000256" key="16">
    <source>
        <dbReference type="SAM" id="Phobius"/>
    </source>
</evidence>
<feature type="region of interest" description="Disordered" evidence="15">
    <location>
        <begin position="226"/>
        <end position="245"/>
    </location>
</feature>
<dbReference type="InterPro" id="IPR018541">
    <property type="entry name" value="Ftsk_gamma"/>
</dbReference>
<dbReference type="SUPFAM" id="SSF52540">
    <property type="entry name" value="P-loop containing nucleoside triphosphate hydrolases"/>
    <property type="match status" value="1"/>
</dbReference>
<evidence type="ECO:0000256" key="6">
    <source>
        <dbReference type="ARBA" id="ARBA00022692"/>
    </source>
</evidence>
<organism evidence="18 19">
    <name type="scientific">Alteromonas aquimaris</name>
    <dbReference type="NCBI Taxonomy" id="2998417"/>
    <lineage>
        <taxon>Bacteria</taxon>
        <taxon>Pseudomonadati</taxon>
        <taxon>Pseudomonadota</taxon>
        <taxon>Gammaproteobacteria</taxon>
        <taxon>Alteromonadales</taxon>
        <taxon>Alteromonadaceae</taxon>
        <taxon>Alteromonas/Salinimonas group</taxon>
        <taxon>Alteromonas</taxon>
    </lineage>
</organism>
<keyword evidence="11" id="KW-0238">DNA-binding</keyword>
<evidence type="ECO:0000256" key="15">
    <source>
        <dbReference type="SAM" id="MobiDB-lite"/>
    </source>
</evidence>
<feature type="transmembrane region" description="Helical" evidence="16">
    <location>
        <begin position="97"/>
        <end position="119"/>
    </location>
</feature>
<evidence type="ECO:0000256" key="1">
    <source>
        <dbReference type="ARBA" id="ARBA00004651"/>
    </source>
</evidence>
<dbReference type="Pfam" id="PF09397">
    <property type="entry name" value="FtsK_gamma"/>
    <property type="match status" value="1"/>
</dbReference>
<dbReference type="CDD" id="cd01127">
    <property type="entry name" value="TrwB_TraG_TraD_VirD4"/>
    <property type="match status" value="1"/>
</dbReference>
<evidence type="ECO:0000256" key="12">
    <source>
        <dbReference type="ARBA" id="ARBA00023136"/>
    </source>
</evidence>
<dbReference type="Pfam" id="PF13491">
    <property type="entry name" value="FtsK_4TM"/>
    <property type="match status" value="1"/>
</dbReference>
<dbReference type="Proteomes" id="UP001142810">
    <property type="component" value="Unassembled WGS sequence"/>
</dbReference>
<comment type="similarity">
    <text evidence="2">Belongs to the FtsK/SpoIIIE/SftA family.</text>
</comment>
<dbReference type="RefSeq" id="WP_265617091.1">
    <property type="nucleotide sequence ID" value="NZ_JAPFRD010000009.1"/>
</dbReference>
<feature type="region of interest" description="Disordered" evidence="15">
    <location>
        <begin position="794"/>
        <end position="816"/>
    </location>
</feature>
<evidence type="ECO:0000313" key="19">
    <source>
        <dbReference type="Proteomes" id="UP001142810"/>
    </source>
</evidence>
<dbReference type="InterPro" id="IPR027417">
    <property type="entry name" value="P-loop_NTPase"/>
</dbReference>
<evidence type="ECO:0000313" key="18">
    <source>
        <dbReference type="EMBL" id="MCW8108096.1"/>
    </source>
</evidence>
<feature type="compositionally biased region" description="Polar residues" evidence="15">
    <location>
        <begin position="268"/>
        <end position="284"/>
    </location>
</feature>
<comment type="caution">
    <text evidence="18">The sequence shown here is derived from an EMBL/GenBank/DDBJ whole genome shotgun (WGS) entry which is preliminary data.</text>
</comment>
<dbReference type="PANTHER" id="PTHR22683:SF41">
    <property type="entry name" value="DNA TRANSLOCASE FTSK"/>
    <property type="match status" value="1"/>
</dbReference>
<evidence type="ECO:0000256" key="9">
    <source>
        <dbReference type="ARBA" id="ARBA00022840"/>
    </source>
</evidence>
<feature type="transmembrane region" description="Helical" evidence="16">
    <location>
        <begin position="56"/>
        <end position="85"/>
    </location>
</feature>
<keyword evidence="6 16" id="KW-0812">Transmembrane</keyword>
<dbReference type="PROSITE" id="PS50901">
    <property type="entry name" value="FTSK"/>
    <property type="match status" value="1"/>
</dbReference>
<keyword evidence="4" id="KW-1003">Cell membrane</keyword>
<dbReference type="InterPro" id="IPR050206">
    <property type="entry name" value="FtsK/SpoIIIE/SftA"/>
</dbReference>
<evidence type="ECO:0000256" key="7">
    <source>
        <dbReference type="ARBA" id="ARBA00022741"/>
    </source>
</evidence>
<dbReference type="SMART" id="SM00843">
    <property type="entry name" value="Ftsk_gamma"/>
    <property type="match status" value="1"/>
</dbReference>
<evidence type="ECO:0000256" key="14">
    <source>
        <dbReference type="PROSITE-ProRule" id="PRU00289"/>
    </source>
</evidence>
<sequence>MARLSGIQRLLEAGMIIACVFAFFLLLALASFHPGDPGWSQAGLQLDVHNWVGATGAWIADLLLFSVGYLAYLLPFCSAFLGWFLFQHIKTLEEFDYLTIGLRIIGGVLMALGACGIASLNFNDLFNFSAGGFVGDVISSALVPYFNIPGTILLLLCFFCTGFTLLTGISWLAIIDGIGSGVVWSGRKAMAMPQQLMGLEFPTLALPNRTVSQASESNTEIDITSMRAEPPAFNHQTKPAFQREEPKFDIPAEVFEDDDEDLPPFSVEENSSAQQPTKKFSNPFKSKAKARQPDGEKNLDSGAGQTSSLSRDDEIQTPEGPMPSFDLLERADKHENPISQEELDIVSRLVEEKLSDFNIEAKVVGVFPGPVITRFELDLAPGVKVSKITSLSKDLARAMSAISVRVVEVIPGKSVIGLELPNKKREMVRLSEVISCDTFQSNSSALTMVLGADISGKPVVVDLAKMPHLLVAGTTGAGKSVGVNVMILSLLYKSTPEDVRMIMIDPKMLELSVYEGIPHLLAEVVTDMKEAANALRWCVGEMERRYRLMSALGVRNLKGYNAKVKQAIADGQPIKDPLWRSEDSMETEAPDLEKLPAIVVVVDEFADMMMIVGKKVEELIARIAQKARAAGIHLVLATQRPSVDVITGLIKANIPTRIAFQVSSKIDSRTILDQQGAEALLGMGDMLYLPPGSPVPTRVHGAFVDDHEVHAVVADWKKRGEPEYIDEILNGEASAEVLLPGEQPEGADQELDAFYDEAVAFVTESRRASVSSVQRKFRIGYNRAARLVEQMEASGVVSSPGHNGNREVLAPPAPKD</sequence>
<evidence type="ECO:0000256" key="10">
    <source>
        <dbReference type="ARBA" id="ARBA00022989"/>
    </source>
</evidence>
<dbReference type="Gene3D" id="3.30.980.40">
    <property type="match status" value="1"/>
</dbReference>
<dbReference type="InterPro" id="IPR041027">
    <property type="entry name" value="FtsK_alpha"/>
</dbReference>
<dbReference type="InterPro" id="IPR025199">
    <property type="entry name" value="FtsK_4TM"/>
</dbReference>
<keyword evidence="19" id="KW-1185">Reference proteome</keyword>
<evidence type="ECO:0000256" key="3">
    <source>
        <dbReference type="ARBA" id="ARBA00020887"/>
    </source>
</evidence>
<dbReference type="InterPro" id="IPR036390">
    <property type="entry name" value="WH_DNA-bd_sf"/>
</dbReference>
<gene>
    <name evidence="18" type="ORF">OPS25_06280</name>
</gene>
<name>A0ABT3P5Q0_9ALTE</name>
<keyword evidence="8" id="KW-0159">Chromosome partition</keyword>
<evidence type="ECO:0000256" key="8">
    <source>
        <dbReference type="ARBA" id="ARBA00022829"/>
    </source>
</evidence>
<keyword evidence="12 16" id="KW-0472">Membrane</keyword>
<dbReference type="SUPFAM" id="SSF46785">
    <property type="entry name" value="Winged helix' DNA-binding domain"/>
    <property type="match status" value="1"/>
</dbReference>
<keyword evidence="13" id="KW-0131">Cell cycle</keyword>
<evidence type="ECO:0000256" key="11">
    <source>
        <dbReference type="ARBA" id="ARBA00023125"/>
    </source>
</evidence>
<evidence type="ECO:0000256" key="13">
    <source>
        <dbReference type="ARBA" id="ARBA00023306"/>
    </source>
</evidence>